<evidence type="ECO:0000256" key="6">
    <source>
        <dbReference type="RuleBase" id="RU366066"/>
    </source>
</evidence>
<dbReference type="AlphaFoldDB" id="A0A899FK41"/>
<proteinExistence type="predicted"/>
<dbReference type="Pfam" id="PF00533">
    <property type="entry name" value="BRCT"/>
    <property type="match status" value="1"/>
</dbReference>
<organism evidence="9 10">
    <name type="scientific">Pneumocystis wakefieldiae</name>
    <dbReference type="NCBI Taxonomy" id="38082"/>
    <lineage>
        <taxon>Eukaryota</taxon>
        <taxon>Fungi</taxon>
        <taxon>Dikarya</taxon>
        <taxon>Ascomycota</taxon>
        <taxon>Taphrinomycotina</taxon>
        <taxon>Pneumocystomycetes</taxon>
        <taxon>Pneumocystaceae</taxon>
        <taxon>Pneumocystis</taxon>
    </lineage>
</organism>
<comment type="subcellular location">
    <subcellularLocation>
        <location evidence="1 6">Nucleus</location>
    </subcellularLocation>
</comment>
<evidence type="ECO:0000256" key="1">
    <source>
        <dbReference type="ARBA" id="ARBA00004123"/>
    </source>
</evidence>
<dbReference type="InterPro" id="IPR001357">
    <property type="entry name" value="BRCT_dom"/>
</dbReference>
<accession>A0A899FK41</accession>
<dbReference type="Pfam" id="PF03031">
    <property type="entry name" value="NIF"/>
    <property type="match status" value="1"/>
</dbReference>
<dbReference type="SUPFAM" id="SSF52113">
    <property type="entry name" value="BRCT domain"/>
    <property type="match status" value="1"/>
</dbReference>
<dbReference type="PANTHER" id="PTHR23081:SF36">
    <property type="entry name" value="RNA POLYMERASE II SUBUNIT A C-TERMINAL DOMAIN PHOSPHATASE"/>
    <property type="match status" value="1"/>
</dbReference>
<dbReference type="GO" id="GO:0008420">
    <property type="term" value="F:RNA polymerase II CTD heptapeptide repeat phosphatase activity"/>
    <property type="evidence" value="ECO:0007669"/>
    <property type="project" value="UniProtKB-UniRule"/>
</dbReference>
<dbReference type="PROSITE" id="PS50172">
    <property type="entry name" value="BRCT"/>
    <property type="match status" value="1"/>
</dbReference>
<dbReference type="Gene3D" id="3.40.50.10190">
    <property type="entry name" value="BRCT domain"/>
    <property type="match status" value="1"/>
</dbReference>
<gene>
    <name evidence="9" type="ORF">MERGE_001711</name>
</gene>
<dbReference type="NCBIfam" id="TIGR02250">
    <property type="entry name" value="FCP1_euk"/>
    <property type="match status" value="1"/>
</dbReference>
<dbReference type="CDD" id="cd07521">
    <property type="entry name" value="HAD_FCP1-like"/>
    <property type="match status" value="1"/>
</dbReference>
<dbReference type="GO" id="GO:0005634">
    <property type="term" value="C:nucleus"/>
    <property type="evidence" value="ECO:0007669"/>
    <property type="project" value="UniProtKB-SubCell"/>
</dbReference>
<dbReference type="SMART" id="SM00577">
    <property type="entry name" value="CPDc"/>
    <property type="match status" value="1"/>
</dbReference>
<evidence type="ECO:0000259" key="8">
    <source>
        <dbReference type="PROSITE" id="PS50969"/>
    </source>
</evidence>
<dbReference type="SMART" id="SM00292">
    <property type="entry name" value="BRCT"/>
    <property type="match status" value="1"/>
</dbReference>
<evidence type="ECO:0000256" key="2">
    <source>
        <dbReference type="ARBA" id="ARBA00022801"/>
    </source>
</evidence>
<comment type="function">
    <text evidence="6">This promotes the activity of RNA polymerase II.</text>
</comment>
<sequence>MNQEPTYVYLPPSLRFPVTVVSISVGAFQPVKKHDLLLSYKYQGTFTEYDEDSSERNVAREYVDVFQSPIEGIVDSWFVKEGVVVKDQYICIVSIIEPCLHSVQYHGLCATCGRDVTQLDFMGFSDSTRATIQMSHDATKLTVSRQEAARLERETAERLLSETKLSLIVDLDQTILHATVDPIVGEWLSDPSSEHYAAVQDVQTFCLREGNASIGSWYYIKMRPGLEQFLENISKLYEMHIYTMGTRAYAASIAQLIDKDKKYFGDRILSRDESGNTTQKNIQRLFPVDTSMVVIIDDRADVWQWSPNLIKVTPYEFFVGIGDINGDFVTNKPSLHNFSPSLISSSLSTLQTSSTDQQTMFSYSPETPFIPTDDNVYNDILSNDLNAVLQDDFQQAMFEHKINSLVSRNQNVLVVVDNQIKTDQSFNGMNHLEFFKKPSEKFFFHNNDTELLRLESSLRLVHKEFYKEYNKLLKTRKKHDLIASFSENINSQRHSDPDISKVDIKIIMPALKSNVLKGTVLLFSGVIPMGVDVLRQVLSRSKIAINISDDVTHLIATKIRTTKVKKALQQKNIKIVSVDWLLHSISHWKRLPESDYLLHSFSENDIFNNMQFQQDFDSLLDINTANSYGFVSSDNKDTNENHDKDTHKVFESINNENKSDSIDWEDAIREVDEFLAESCDSALSSDDSSKDKIVPTFEKKRKISYLLETDKQ</sequence>
<dbReference type="OrthoDB" id="10249888at2759"/>
<evidence type="ECO:0000313" key="10">
    <source>
        <dbReference type="Proteomes" id="UP000663699"/>
    </source>
</evidence>
<feature type="domain" description="FCP1 homology" evidence="8">
    <location>
        <begin position="160"/>
        <end position="338"/>
    </location>
</feature>
<evidence type="ECO:0000256" key="3">
    <source>
        <dbReference type="ARBA" id="ARBA00023242"/>
    </source>
</evidence>
<dbReference type="Proteomes" id="UP000663699">
    <property type="component" value="Chromosome 2"/>
</dbReference>
<dbReference type="InterPro" id="IPR036412">
    <property type="entry name" value="HAD-like_sf"/>
</dbReference>
<name>A0A899FK41_9ASCO</name>
<evidence type="ECO:0000256" key="5">
    <source>
        <dbReference type="ARBA" id="ARBA00048336"/>
    </source>
</evidence>
<dbReference type="PROSITE" id="PS50969">
    <property type="entry name" value="FCP1"/>
    <property type="match status" value="1"/>
</dbReference>
<keyword evidence="2 6" id="KW-0378">Hydrolase</keyword>
<dbReference type="CDD" id="cd17729">
    <property type="entry name" value="BRCT_CTDP1"/>
    <property type="match status" value="1"/>
</dbReference>
<dbReference type="InterPro" id="IPR023214">
    <property type="entry name" value="HAD_sf"/>
</dbReference>
<comment type="catalytic activity">
    <reaction evidence="5 6">
        <text>O-phospho-L-threonyl-[protein] + H2O = L-threonyl-[protein] + phosphate</text>
        <dbReference type="Rhea" id="RHEA:47004"/>
        <dbReference type="Rhea" id="RHEA-COMP:11060"/>
        <dbReference type="Rhea" id="RHEA-COMP:11605"/>
        <dbReference type="ChEBI" id="CHEBI:15377"/>
        <dbReference type="ChEBI" id="CHEBI:30013"/>
        <dbReference type="ChEBI" id="CHEBI:43474"/>
        <dbReference type="ChEBI" id="CHEBI:61977"/>
        <dbReference type="EC" id="3.1.3.16"/>
    </reaction>
</comment>
<keyword evidence="3 6" id="KW-0539">Nucleus</keyword>
<evidence type="ECO:0000256" key="4">
    <source>
        <dbReference type="ARBA" id="ARBA00047761"/>
    </source>
</evidence>
<dbReference type="EC" id="3.1.3.16" evidence="6"/>
<keyword evidence="10" id="KW-1185">Reference proteome</keyword>
<dbReference type="InterPro" id="IPR036420">
    <property type="entry name" value="BRCT_dom_sf"/>
</dbReference>
<dbReference type="Gene3D" id="3.40.50.1000">
    <property type="entry name" value="HAD superfamily/HAD-like"/>
    <property type="match status" value="1"/>
</dbReference>
<dbReference type="InterPro" id="IPR004274">
    <property type="entry name" value="FCP1_dom"/>
</dbReference>
<reference evidence="9" key="1">
    <citation type="submission" date="2020-06" db="EMBL/GenBank/DDBJ databases">
        <title>Genomes of multiple members of Pneumocystis genus reveal paths to human pathogen Pneumocystis jirovecii.</title>
        <authorList>
            <person name="Cisse O.H."/>
            <person name="Ma L."/>
            <person name="Dekker J."/>
            <person name="Khil P."/>
            <person name="Jo J."/>
            <person name="Brenchley J."/>
            <person name="Blair R."/>
            <person name="Pahar B."/>
            <person name="Chabe M."/>
            <person name="Van Rompay K.A."/>
            <person name="Keesler R."/>
            <person name="Sukura A."/>
            <person name="Hirsch V."/>
            <person name="Kutty G."/>
            <person name="Liu Y."/>
            <person name="Peng L."/>
            <person name="Chen J."/>
            <person name="Song J."/>
            <person name="Weissenbacher-Lang C."/>
            <person name="Xu J."/>
            <person name="Upham N.S."/>
            <person name="Stajich J.E."/>
            <person name="Cuomo C.A."/>
            <person name="Cushion M.T."/>
            <person name="Kovacs J.A."/>
        </authorList>
    </citation>
    <scope>NUCLEOTIDE SEQUENCE</scope>
    <source>
        <strain evidence="9">2A</strain>
    </source>
</reference>
<dbReference type="SUPFAM" id="SSF56784">
    <property type="entry name" value="HAD-like"/>
    <property type="match status" value="1"/>
</dbReference>
<dbReference type="EMBL" id="CP054533">
    <property type="protein sequence ID" value="QSL64410.1"/>
    <property type="molecule type" value="Genomic_DNA"/>
</dbReference>
<evidence type="ECO:0000259" key="7">
    <source>
        <dbReference type="PROSITE" id="PS50172"/>
    </source>
</evidence>
<protein>
    <recommendedName>
        <fullName evidence="6">RNA polymerase II subunit A C-terminal domain phosphatase</fullName>
        <ecNumber evidence="6">3.1.3.16</ecNumber>
    </recommendedName>
</protein>
<dbReference type="InterPro" id="IPR011947">
    <property type="entry name" value="FCP1_euk"/>
</dbReference>
<comment type="catalytic activity">
    <reaction evidence="4 6">
        <text>O-phospho-L-seryl-[protein] + H2O = L-seryl-[protein] + phosphate</text>
        <dbReference type="Rhea" id="RHEA:20629"/>
        <dbReference type="Rhea" id="RHEA-COMP:9863"/>
        <dbReference type="Rhea" id="RHEA-COMP:11604"/>
        <dbReference type="ChEBI" id="CHEBI:15377"/>
        <dbReference type="ChEBI" id="CHEBI:29999"/>
        <dbReference type="ChEBI" id="CHEBI:43474"/>
        <dbReference type="ChEBI" id="CHEBI:83421"/>
        <dbReference type="EC" id="3.1.3.16"/>
    </reaction>
</comment>
<evidence type="ECO:0000313" key="9">
    <source>
        <dbReference type="EMBL" id="QSL64410.1"/>
    </source>
</evidence>
<dbReference type="PANTHER" id="PTHR23081">
    <property type="entry name" value="RNA POLYMERASE II CTD PHOSPHATASE"/>
    <property type="match status" value="1"/>
</dbReference>
<dbReference type="InterPro" id="IPR039189">
    <property type="entry name" value="Fcp1"/>
</dbReference>
<feature type="domain" description="BRCT" evidence="7">
    <location>
        <begin position="511"/>
        <end position="598"/>
    </location>
</feature>